<evidence type="ECO:0000256" key="1">
    <source>
        <dbReference type="SAM" id="SignalP"/>
    </source>
</evidence>
<dbReference type="PROSITE" id="PS51257">
    <property type="entry name" value="PROKAR_LIPOPROTEIN"/>
    <property type="match status" value="1"/>
</dbReference>
<keyword evidence="1" id="KW-0732">Signal</keyword>
<comment type="caution">
    <text evidence="3">The sequence shown here is derived from an EMBL/GenBank/DDBJ whole genome shotgun (WGS) entry which is preliminary data.</text>
</comment>
<dbReference type="Proteomes" id="UP000290649">
    <property type="component" value="Unassembled WGS sequence"/>
</dbReference>
<gene>
    <name evidence="3" type="ORF">DS745_15920</name>
</gene>
<reference evidence="3 4" key="1">
    <citation type="journal article" date="2019" name="Int. J. Syst. Evol. Microbiol.">
        <title>Anaerobacillus alkaliphilus sp. nov., a novel alkaliphilic and moderately halophilic bacterium.</title>
        <authorList>
            <person name="Borsodi A.K."/>
            <person name="Aszalos J.M."/>
            <person name="Bihari P."/>
            <person name="Nagy I."/>
            <person name="Schumann P."/>
            <person name="Sproer C."/>
            <person name="Kovacs A.L."/>
            <person name="Boka K."/>
            <person name="Dobosy P."/>
            <person name="Ovari M."/>
            <person name="Szili-Kovacs T."/>
            <person name="Toth E."/>
        </authorList>
    </citation>
    <scope>NUCLEOTIDE SEQUENCE [LARGE SCALE GENOMIC DNA]</scope>
    <source>
        <strain evidence="3 4">B16-10</strain>
    </source>
</reference>
<keyword evidence="4" id="KW-1185">Reference proteome</keyword>
<feature type="chain" id="PRO_5020275653" description="DUF2154 domain-containing protein" evidence="1">
    <location>
        <begin position="25"/>
        <end position="232"/>
    </location>
</feature>
<feature type="domain" description="DUF2154" evidence="2">
    <location>
        <begin position="40"/>
        <end position="126"/>
    </location>
</feature>
<name>A0A4Q0VPN5_9BACI</name>
<evidence type="ECO:0000259" key="2">
    <source>
        <dbReference type="Pfam" id="PF17115"/>
    </source>
</evidence>
<protein>
    <recommendedName>
        <fullName evidence="2">DUF2154 domain-containing protein</fullName>
    </recommendedName>
</protein>
<dbReference type="InterPro" id="IPR031346">
    <property type="entry name" value="DUF2154_N"/>
</dbReference>
<dbReference type="AlphaFoldDB" id="A0A4Q0VPN5"/>
<organism evidence="3 4">
    <name type="scientific">Anaerobacillus alkaliphilus</name>
    <dbReference type="NCBI Taxonomy" id="1548597"/>
    <lineage>
        <taxon>Bacteria</taxon>
        <taxon>Bacillati</taxon>
        <taxon>Bacillota</taxon>
        <taxon>Bacilli</taxon>
        <taxon>Bacillales</taxon>
        <taxon>Bacillaceae</taxon>
        <taxon>Anaerobacillus</taxon>
    </lineage>
</organism>
<evidence type="ECO:0000313" key="4">
    <source>
        <dbReference type="Proteomes" id="UP000290649"/>
    </source>
</evidence>
<dbReference type="Pfam" id="PF17115">
    <property type="entry name" value="Toast_rack_N"/>
    <property type="match status" value="1"/>
</dbReference>
<dbReference type="OrthoDB" id="2964960at2"/>
<proteinExistence type="predicted"/>
<evidence type="ECO:0000313" key="3">
    <source>
        <dbReference type="EMBL" id="RXI97847.1"/>
    </source>
</evidence>
<dbReference type="RefSeq" id="WP_129079211.1">
    <property type="nucleotide sequence ID" value="NZ_QOUX01000046.1"/>
</dbReference>
<sequence length="232" mass="25335">MKKSLLLFTFLILFLTGCGYTNFASGPVTTETESIPIETDITEGAIEIHFGVGTLHLSGETNDFFSGSFTSNDELLFPNVNYKTVKNKATLLLKPQKTKVKGNVKNEWNVAFTNQLPLSFKLNLGVGENNLTFDNLYLKDLSVHTGVGETIIDLSNVENNHFNVDVNSGVGSTKLLFSENHAVVVDVRKGIGSVSANGFVVEENRYKTNIKSDNIINVTISQGVGEVILVTK</sequence>
<feature type="signal peptide" evidence="1">
    <location>
        <begin position="1"/>
        <end position="24"/>
    </location>
</feature>
<accession>A0A4Q0VPN5</accession>
<dbReference type="EMBL" id="QOUX01000046">
    <property type="protein sequence ID" value="RXI97847.1"/>
    <property type="molecule type" value="Genomic_DNA"/>
</dbReference>